<reference evidence="2" key="2">
    <citation type="journal article" date="2015" name="Data Brief">
        <title>Shoot transcriptome of the giant reed, Arundo donax.</title>
        <authorList>
            <person name="Barrero R.A."/>
            <person name="Guerrero F.D."/>
            <person name="Moolhuijzen P."/>
            <person name="Goolsby J.A."/>
            <person name="Tidwell J."/>
            <person name="Bellgard S.E."/>
            <person name="Bellgard M.I."/>
        </authorList>
    </citation>
    <scope>NUCLEOTIDE SEQUENCE</scope>
    <source>
        <tissue evidence="2">Shoot tissue taken approximately 20 cm above the soil surface</tissue>
    </source>
</reference>
<protein>
    <submittedName>
        <fullName evidence="2">Uncharacterized protein</fullName>
    </submittedName>
</protein>
<sequence>MCTVHAIVYCLSMFVFSVHVHCIFLLCTLSLCICLVSAINNNTRC</sequence>
<evidence type="ECO:0000313" key="2">
    <source>
        <dbReference type="EMBL" id="JAD20747.1"/>
    </source>
</evidence>
<keyword evidence="1" id="KW-0812">Transmembrane</keyword>
<keyword evidence="1" id="KW-1133">Transmembrane helix</keyword>
<feature type="transmembrane region" description="Helical" evidence="1">
    <location>
        <begin position="6"/>
        <end position="39"/>
    </location>
</feature>
<accession>A0A0A8YB99</accession>
<proteinExistence type="predicted"/>
<organism evidence="2">
    <name type="scientific">Arundo donax</name>
    <name type="common">Giant reed</name>
    <name type="synonym">Donax arundinaceus</name>
    <dbReference type="NCBI Taxonomy" id="35708"/>
    <lineage>
        <taxon>Eukaryota</taxon>
        <taxon>Viridiplantae</taxon>
        <taxon>Streptophyta</taxon>
        <taxon>Embryophyta</taxon>
        <taxon>Tracheophyta</taxon>
        <taxon>Spermatophyta</taxon>
        <taxon>Magnoliopsida</taxon>
        <taxon>Liliopsida</taxon>
        <taxon>Poales</taxon>
        <taxon>Poaceae</taxon>
        <taxon>PACMAD clade</taxon>
        <taxon>Arundinoideae</taxon>
        <taxon>Arundineae</taxon>
        <taxon>Arundo</taxon>
    </lineage>
</organism>
<reference evidence="2" key="1">
    <citation type="submission" date="2014-09" db="EMBL/GenBank/DDBJ databases">
        <authorList>
            <person name="Magalhaes I.L.F."/>
            <person name="Oliveira U."/>
            <person name="Santos F.R."/>
            <person name="Vidigal T.H.D.A."/>
            <person name="Brescovit A.D."/>
            <person name="Santos A.J."/>
        </authorList>
    </citation>
    <scope>NUCLEOTIDE SEQUENCE</scope>
    <source>
        <tissue evidence="2">Shoot tissue taken approximately 20 cm above the soil surface</tissue>
    </source>
</reference>
<dbReference type="AlphaFoldDB" id="A0A0A8YB99"/>
<evidence type="ECO:0000256" key="1">
    <source>
        <dbReference type="SAM" id="Phobius"/>
    </source>
</evidence>
<keyword evidence="1" id="KW-0472">Membrane</keyword>
<name>A0A0A8YB99_ARUDO</name>
<dbReference type="EMBL" id="GBRH01277148">
    <property type="protein sequence ID" value="JAD20747.1"/>
    <property type="molecule type" value="Transcribed_RNA"/>
</dbReference>